<dbReference type="InterPro" id="IPR018608">
    <property type="entry name" value="Gti1/Pac2"/>
</dbReference>
<proteinExistence type="predicted"/>
<keyword evidence="3" id="KW-1185">Reference proteome</keyword>
<dbReference type="InParanoid" id="A0A168ND16"/>
<protein>
    <recommendedName>
        <fullName evidence="4">Gti1/Pac2 family protein</fullName>
    </recommendedName>
</protein>
<feature type="region of interest" description="Disordered" evidence="1">
    <location>
        <begin position="331"/>
        <end position="351"/>
    </location>
</feature>
<feature type="compositionally biased region" description="Polar residues" evidence="1">
    <location>
        <begin position="246"/>
        <end position="255"/>
    </location>
</feature>
<dbReference type="EMBL" id="LT553181">
    <property type="protein sequence ID" value="SAM00301.1"/>
    <property type="molecule type" value="Genomic_DNA"/>
</dbReference>
<evidence type="ECO:0000313" key="3">
    <source>
        <dbReference type="Proteomes" id="UP000078561"/>
    </source>
</evidence>
<evidence type="ECO:0000256" key="1">
    <source>
        <dbReference type="SAM" id="MobiDB-lite"/>
    </source>
</evidence>
<evidence type="ECO:0000313" key="2">
    <source>
        <dbReference type="EMBL" id="SAM00301.1"/>
    </source>
</evidence>
<feature type="region of interest" description="Disordered" evidence="1">
    <location>
        <begin position="227"/>
        <end position="309"/>
    </location>
</feature>
<feature type="region of interest" description="Disordered" evidence="1">
    <location>
        <begin position="367"/>
        <end position="386"/>
    </location>
</feature>
<name>A0A168ND16_ABSGL</name>
<sequence>MPVAETFFGYVETTKDSLLLLEACRQGVLPRVRRRLQDQERHLVKSGAVFCFDESESGIKRWTDGLVWSPSRILGNFLIYRELGERRSANDDDNDLQHSMENTTQQITSGLTLLSKRQRERSLVGSLRNSYRFKPNGLIKKSMSVLVNGVHQHLISYYNKDDVLTNKFRTPSAIPELATLNISAELLSDQHFRIPYFLEDESSVIDSWHVQLDSYIILDHIDKKGASSINSSGADKPTRQKKRSASYGQLLNNQSPRRHCRNCSISSTVSSGSISNTSNISTPSLDASLLSSPPSSSLQEPSQQQQPYTTTTLVPTKAVLMSLNQRHFSDSAVPSSQYHHPAPSSTPYTQYQPQAHIKDPLSLMPPNGQNHRAASPHHVDPQPALTPLNSKYHSSIVYQDSRTQATAKISEHWGLQQQLDTLPVSSYGVGSDSHYQPWAPHTFSTLDQNPHQHLFSSSSFHAINHASLHAGRTAEIVSNAFMLDTNLLLGSGWNDFELQM</sequence>
<dbReference type="Pfam" id="PF09729">
    <property type="entry name" value="Gti1_Pac2"/>
    <property type="match status" value="1"/>
</dbReference>
<dbReference type="PANTHER" id="PTHR28027">
    <property type="entry name" value="TRANSCRIPTIONAL REGULATOR MIT1"/>
    <property type="match status" value="1"/>
</dbReference>
<dbReference type="OrthoDB" id="5572844at2759"/>
<organism evidence="2">
    <name type="scientific">Absidia glauca</name>
    <name type="common">Pin mould</name>
    <dbReference type="NCBI Taxonomy" id="4829"/>
    <lineage>
        <taxon>Eukaryota</taxon>
        <taxon>Fungi</taxon>
        <taxon>Fungi incertae sedis</taxon>
        <taxon>Mucoromycota</taxon>
        <taxon>Mucoromycotina</taxon>
        <taxon>Mucoromycetes</taxon>
        <taxon>Mucorales</taxon>
        <taxon>Cunninghamellaceae</taxon>
        <taxon>Absidia</taxon>
    </lineage>
</organism>
<accession>A0A168ND16</accession>
<dbReference type="PANTHER" id="PTHR28027:SF2">
    <property type="entry name" value="TRANSCRIPTIONAL REGULATOR MIT1"/>
    <property type="match status" value="1"/>
</dbReference>
<reference evidence="2" key="1">
    <citation type="submission" date="2016-04" db="EMBL/GenBank/DDBJ databases">
        <authorList>
            <person name="Evans L.H."/>
            <person name="Alamgir A."/>
            <person name="Owens N."/>
            <person name="Weber N.D."/>
            <person name="Virtaneva K."/>
            <person name="Barbian K."/>
            <person name="Babar A."/>
            <person name="Rosenke K."/>
        </authorList>
    </citation>
    <scope>NUCLEOTIDE SEQUENCE [LARGE SCALE GENOMIC DNA]</scope>
    <source>
        <strain evidence="2">CBS 101.48</strain>
    </source>
</reference>
<dbReference type="AlphaFoldDB" id="A0A168ND16"/>
<gene>
    <name evidence="2" type="primary">ABSGL_05982.1 scaffold 7611</name>
</gene>
<evidence type="ECO:0008006" key="4">
    <source>
        <dbReference type="Google" id="ProtNLM"/>
    </source>
</evidence>
<feature type="compositionally biased region" description="Low complexity" evidence="1">
    <location>
        <begin position="262"/>
        <end position="309"/>
    </location>
</feature>
<dbReference type="GO" id="GO:0003677">
    <property type="term" value="F:DNA binding"/>
    <property type="evidence" value="ECO:0007669"/>
    <property type="project" value="TreeGrafter"/>
</dbReference>
<dbReference type="Proteomes" id="UP000078561">
    <property type="component" value="Unassembled WGS sequence"/>
</dbReference>